<evidence type="ECO:0000256" key="2">
    <source>
        <dbReference type="SAM" id="SignalP"/>
    </source>
</evidence>
<dbReference type="PANTHER" id="PTHR36933:SF1">
    <property type="entry name" value="SLL0788 PROTEIN"/>
    <property type="match status" value="1"/>
</dbReference>
<keyword evidence="2" id="KW-0732">Signal</keyword>
<evidence type="ECO:0000313" key="4">
    <source>
        <dbReference type="EMBL" id="WWM70403.1"/>
    </source>
</evidence>
<evidence type="ECO:0000259" key="3">
    <source>
        <dbReference type="Pfam" id="PF03713"/>
    </source>
</evidence>
<reference evidence="4 5" key="1">
    <citation type="submission" date="2024-02" db="EMBL/GenBank/DDBJ databases">
        <title>Full genome sequence of Sphingomonas kaistensis.</title>
        <authorList>
            <person name="Poletto B.L."/>
            <person name="Silva G."/>
            <person name="Galante D."/>
            <person name="Campos K.R."/>
            <person name="Santos M.B.N."/>
            <person name="Sacchi C.T."/>
        </authorList>
    </citation>
    <scope>NUCLEOTIDE SEQUENCE [LARGE SCALE GENOMIC DNA]</scope>
    <source>
        <strain evidence="4 5">MA4R</strain>
    </source>
</reference>
<dbReference type="InterPro" id="IPR012347">
    <property type="entry name" value="Ferritin-like"/>
</dbReference>
<dbReference type="RefSeq" id="WP_338503141.1">
    <property type="nucleotide sequence ID" value="NZ_CP145607.1"/>
</dbReference>
<evidence type="ECO:0000313" key="5">
    <source>
        <dbReference type="Proteomes" id="UP001382935"/>
    </source>
</evidence>
<gene>
    <name evidence="4" type="ORF">V6R86_06870</name>
</gene>
<keyword evidence="5" id="KW-1185">Reference proteome</keyword>
<proteinExistence type="predicted"/>
<dbReference type="Gene3D" id="1.20.1260.10">
    <property type="match status" value="1"/>
</dbReference>
<accession>A0ABZ2G1G2</accession>
<dbReference type="Pfam" id="PF03713">
    <property type="entry name" value="DUF305"/>
    <property type="match status" value="1"/>
</dbReference>
<organism evidence="4 5">
    <name type="scientific">Sphingomonas kaistensis</name>
    <dbReference type="NCBI Taxonomy" id="298708"/>
    <lineage>
        <taxon>Bacteria</taxon>
        <taxon>Pseudomonadati</taxon>
        <taxon>Pseudomonadota</taxon>
        <taxon>Alphaproteobacteria</taxon>
        <taxon>Sphingomonadales</taxon>
        <taxon>Sphingomonadaceae</taxon>
        <taxon>Sphingomonas</taxon>
    </lineage>
</organism>
<feature type="region of interest" description="Disordered" evidence="1">
    <location>
        <begin position="112"/>
        <end position="132"/>
    </location>
</feature>
<sequence length="132" mass="14570">MHAFFTTVTNRIAVTVVALVISTAAFASADSFASEMDRAMATMHRSMGTGYSGDADRDFAAMMIAHHQGAIDMAALELRYGKDERLKRLAQAIIVEQRQEIEVMRGILSEERALPATRPEGRGHMHHPEGQK</sequence>
<dbReference type="Proteomes" id="UP001382935">
    <property type="component" value="Chromosome"/>
</dbReference>
<evidence type="ECO:0000256" key="1">
    <source>
        <dbReference type="SAM" id="MobiDB-lite"/>
    </source>
</evidence>
<dbReference type="InterPro" id="IPR005183">
    <property type="entry name" value="DUF305_CopM-like"/>
</dbReference>
<name>A0ABZ2G1G2_9SPHN</name>
<dbReference type="EMBL" id="CP145607">
    <property type="protein sequence ID" value="WWM70403.1"/>
    <property type="molecule type" value="Genomic_DNA"/>
</dbReference>
<protein>
    <submittedName>
        <fullName evidence="4">DUF305 domain-containing protein</fullName>
    </submittedName>
</protein>
<feature type="signal peptide" evidence="2">
    <location>
        <begin position="1"/>
        <end position="29"/>
    </location>
</feature>
<feature type="chain" id="PRO_5046882186" evidence="2">
    <location>
        <begin position="30"/>
        <end position="132"/>
    </location>
</feature>
<feature type="domain" description="DUF305" evidence="3">
    <location>
        <begin position="39"/>
        <end position="108"/>
    </location>
</feature>
<dbReference type="PANTHER" id="PTHR36933">
    <property type="entry name" value="SLL0788 PROTEIN"/>
    <property type="match status" value="1"/>
</dbReference>